<comment type="similarity">
    <text evidence="2 6">Belongs to the 2-oxoacid dehydrogenase family.</text>
</comment>
<dbReference type="InterPro" id="IPR004167">
    <property type="entry name" value="PSBD"/>
</dbReference>
<dbReference type="InterPro" id="IPR003016">
    <property type="entry name" value="2-oxoA_DH_lipoyl-BS"/>
</dbReference>
<dbReference type="InterPro" id="IPR000089">
    <property type="entry name" value="Biotin_lipoyl"/>
</dbReference>
<protein>
    <recommendedName>
        <fullName evidence="6">Dihydrolipoamide acetyltransferase component of pyruvate dehydrogenase complex</fullName>
        <ecNumber evidence="6">2.3.1.-</ecNumber>
    </recommendedName>
</protein>
<comment type="cofactor">
    <cofactor evidence="1 6">
        <name>(R)-lipoate</name>
        <dbReference type="ChEBI" id="CHEBI:83088"/>
    </cofactor>
</comment>
<evidence type="ECO:0000259" key="8">
    <source>
        <dbReference type="PROSITE" id="PS51826"/>
    </source>
</evidence>
<dbReference type="PANTHER" id="PTHR43178">
    <property type="entry name" value="DIHYDROLIPOAMIDE ACETYLTRANSFERASE COMPONENT OF PYRUVATE DEHYDROGENASE COMPLEX"/>
    <property type="match status" value="1"/>
</dbReference>
<keyword evidence="4 6" id="KW-0450">Lipoyl</keyword>
<evidence type="ECO:0000256" key="5">
    <source>
        <dbReference type="ARBA" id="ARBA00023315"/>
    </source>
</evidence>
<dbReference type="PROSITE" id="PS51826">
    <property type="entry name" value="PSBD"/>
    <property type="match status" value="2"/>
</dbReference>
<dbReference type="PATRIC" id="fig|1122219.3.peg.2824"/>
<dbReference type="InterPro" id="IPR011053">
    <property type="entry name" value="Single_hybrid_motif"/>
</dbReference>
<feature type="domain" description="Peripheral subunit-binding (PSBD)" evidence="8">
    <location>
        <begin position="119"/>
        <end position="156"/>
    </location>
</feature>
<sequence>MAAEITMPQLGLTMTEGTVSQWLKHEGDIVKKGDELVEIETDKISNIVEAHEDGVLLKIVAQEGESLPVKALLGYIGQPGEQIGAAASAAAVPDSAKSMAAPALREAPVQKIAAGGWVPATPYARKLARDGGLDLTLVTGTGYNGRVIGSDVADCKTAATVRISPTAAKVAADLGIDPAAIQTAGRIMKADVLQSAGIAAAAVAAVPQVTASPVSVVPAHGEKLKGMRKVIAQRLGEGWRNTPHVHHTVEINMTEAAALRGKFIAMDRKFSFTDLIIKAMCKVLEEYRNANDSLDGAYIIHNPEINMGVAVAIDGGLIVPVIKNANQLGLMDIHQKVGELARKAREHTLSPDELSGGTCTISNLGMYGCDHFTPIVNPPEAAILGVCRTVEKAVVIDHQIVIAPMMNAVLGYDHRIIDGATAGLVTSRLREYLENPLLLL</sequence>
<dbReference type="RefSeq" id="WP_048513462.1">
    <property type="nucleotide sequence ID" value="NZ_FUXD01000005.1"/>
</dbReference>
<dbReference type="PROSITE" id="PS50968">
    <property type="entry name" value="BIOTINYL_LIPOYL"/>
    <property type="match status" value="1"/>
</dbReference>
<dbReference type="FunCoup" id="A0A0J6WXF0">
    <property type="interactions" value="303"/>
</dbReference>
<dbReference type="InterPro" id="IPR036625">
    <property type="entry name" value="E3-bd_dom_sf"/>
</dbReference>
<dbReference type="SUPFAM" id="SSF51230">
    <property type="entry name" value="Single hybrid motif"/>
    <property type="match status" value="1"/>
</dbReference>
<dbReference type="Proteomes" id="UP000036503">
    <property type="component" value="Unassembled WGS sequence"/>
</dbReference>
<keyword evidence="5 6" id="KW-0012">Acyltransferase</keyword>
<dbReference type="CDD" id="cd06849">
    <property type="entry name" value="lipoyl_domain"/>
    <property type="match status" value="1"/>
</dbReference>
<dbReference type="Pfam" id="PF02817">
    <property type="entry name" value="E3_binding"/>
    <property type="match status" value="1"/>
</dbReference>
<accession>A0A0J6WXF0</accession>
<keyword evidence="10" id="KW-1185">Reference proteome</keyword>
<dbReference type="InterPro" id="IPR023213">
    <property type="entry name" value="CAT-like_dom_sf"/>
</dbReference>
<feature type="domain" description="Lipoyl-binding" evidence="7">
    <location>
        <begin position="2"/>
        <end position="77"/>
    </location>
</feature>
<dbReference type="Pfam" id="PF00198">
    <property type="entry name" value="2-oxoacid_dh"/>
    <property type="match status" value="1"/>
</dbReference>
<dbReference type="PROSITE" id="PS00189">
    <property type="entry name" value="LIPOYL"/>
    <property type="match status" value="1"/>
</dbReference>
<comment type="caution">
    <text evidence="9">The sequence shown here is derived from an EMBL/GenBank/DDBJ whole genome shotgun (WGS) entry which is preliminary data.</text>
</comment>
<dbReference type="Gene3D" id="3.30.559.10">
    <property type="entry name" value="Chloramphenicol acetyltransferase-like domain"/>
    <property type="match status" value="1"/>
</dbReference>
<dbReference type="InterPro" id="IPR050743">
    <property type="entry name" value="2-oxoacid_DH_E2_comp"/>
</dbReference>
<evidence type="ECO:0000259" key="7">
    <source>
        <dbReference type="PROSITE" id="PS50968"/>
    </source>
</evidence>
<dbReference type="Gene3D" id="2.40.50.100">
    <property type="match status" value="1"/>
</dbReference>
<feature type="domain" description="Peripheral subunit-binding (PSBD)" evidence="8">
    <location>
        <begin position="162"/>
        <end position="196"/>
    </location>
</feature>
<proteinExistence type="inferred from homology"/>
<dbReference type="InParanoid" id="A0A0J6WXF0"/>
<dbReference type="GO" id="GO:0031405">
    <property type="term" value="F:lipoic acid binding"/>
    <property type="evidence" value="ECO:0007669"/>
    <property type="project" value="TreeGrafter"/>
</dbReference>
<evidence type="ECO:0000313" key="10">
    <source>
        <dbReference type="Proteomes" id="UP000036503"/>
    </source>
</evidence>
<dbReference type="STRING" id="39029.BSR42_01725"/>
<dbReference type="OrthoDB" id="9805770at2"/>
<evidence type="ECO:0000256" key="3">
    <source>
        <dbReference type="ARBA" id="ARBA00022679"/>
    </source>
</evidence>
<evidence type="ECO:0000256" key="4">
    <source>
        <dbReference type="ARBA" id="ARBA00022823"/>
    </source>
</evidence>
<dbReference type="PANTHER" id="PTHR43178:SF5">
    <property type="entry name" value="LIPOAMIDE ACYLTRANSFERASE COMPONENT OF BRANCHED-CHAIN ALPHA-KETO ACID DEHYDROGENASE COMPLEX, MITOCHONDRIAL"/>
    <property type="match status" value="1"/>
</dbReference>
<evidence type="ECO:0000256" key="2">
    <source>
        <dbReference type="ARBA" id="ARBA00007317"/>
    </source>
</evidence>
<dbReference type="InterPro" id="IPR001078">
    <property type="entry name" value="2-oxoacid_DH_actylTfrase"/>
</dbReference>
<gene>
    <name evidence="9" type="ORF">AB840_03635</name>
</gene>
<dbReference type="AlphaFoldDB" id="A0A0J6WXF0"/>
<dbReference type="GO" id="GO:0016407">
    <property type="term" value="F:acetyltransferase activity"/>
    <property type="evidence" value="ECO:0007669"/>
    <property type="project" value="TreeGrafter"/>
</dbReference>
<dbReference type="SUPFAM" id="SSF52777">
    <property type="entry name" value="CoA-dependent acyltransferases"/>
    <property type="match status" value="1"/>
</dbReference>
<dbReference type="EC" id="2.3.1.-" evidence="6"/>
<name>A0A0J6WXF0_9FIRM</name>
<dbReference type="Pfam" id="PF00364">
    <property type="entry name" value="Biotin_lipoyl"/>
    <property type="match status" value="1"/>
</dbReference>
<reference evidence="9 10" key="1">
    <citation type="submission" date="2015-06" db="EMBL/GenBank/DDBJ databases">
        <title>Draft genome sequence of beer spoilage bacterium Megasphaera cerevisiae type strain 20462.</title>
        <authorList>
            <person name="Kutumbaka K."/>
            <person name="Pasmowitz J."/>
            <person name="Mategko J."/>
            <person name="Reyes D."/>
            <person name="Friedrich A."/>
            <person name="Han S."/>
            <person name="Martens-Habbena W."/>
            <person name="Neal-McKinney J."/>
            <person name="Janagama H.K."/>
            <person name="Nadala C."/>
            <person name="Samadpour M."/>
        </authorList>
    </citation>
    <scope>NUCLEOTIDE SEQUENCE [LARGE SCALE GENOMIC DNA]</scope>
    <source>
        <strain evidence="9 10">DSM 20462</strain>
    </source>
</reference>
<evidence type="ECO:0000256" key="6">
    <source>
        <dbReference type="RuleBase" id="RU003423"/>
    </source>
</evidence>
<organism evidence="9 10">
    <name type="scientific">Megasphaera cerevisiae DSM 20462</name>
    <dbReference type="NCBI Taxonomy" id="1122219"/>
    <lineage>
        <taxon>Bacteria</taxon>
        <taxon>Bacillati</taxon>
        <taxon>Bacillota</taxon>
        <taxon>Negativicutes</taxon>
        <taxon>Veillonellales</taxon>
        <taxon>Veillonellaceae</taxon>
        <taxon>Megasphaera</taxon>
    </lineage>
</organism>
<evidence type="ECO:0000313" key="9">
    <source>
        <dbReference type="EMBL" id="KMO87304.1"/>
    </source>
</evidence>
<keyword evidence="3 6" id="KW-0808">Transferase</keyword>
<dbReference type="GO" id="GO:0005737">
    <property type="term" value="C:cytoplasm"/>
    <property type="evidence" value="ECO:0007669"/>
    <property type="project" value="TreeGrafter"/>
</dbReference>
<dbReference type="SUPFAM" id="SSF47005">
    <property type="entry name" value="Peripheral subunit-binding domain of 2-oxo acid dehydrogenase complex"/>
    <property type="match status" value="1"/>
</dbReference>
<dbReference type="EMBL" id="LEKT01000007">
    <property type="protein sequence ID" value="KMO87304.1"/>
    <property type="molecule type" value="Genomic_DNA"/>
</dbReference>
<evidence type="ECO:0000256" key="1">
    <source>
        <dbReference type="ARBA" id="ARBA00001938"/>
    </source>
</evidence>
<dbReference type="Gene3D" id="4.10.320.10">
    <property type="entry name" value="E3-binding domain"/>
    <property type="match status" value="2"/>
</dbReference>